<comment type="function">
    <text evidence="9">Part of the tripartite ATP-independent periplasmic (TRAP) transport system.</text>
</comment>
<evidence type="ECO:0000256" key="3">
    <source>
        <dbReference type="ARBA" id="ARBA00022475"/>
    </source>
</evidence>
<organism evidence="11 12">
    <name type="scientific">Jannaschia seosinensis</name>
    <dbReference type="NCBI Taxonomy" id="313367"/>
    <lineage>
        <taxon>Bacteria</taxon>
        <taxon>Pseudomonadati</taxon>
        <taxon>Pseudomonadota</taxon>
        <taxon>Alphaproteobacteria</taxon>
        <taxon>Rhodobacterales</taxon>
        <taxon>Roseobacteraceae</taxon>
        <taxon>Jannaschia</taxon>
    </lineage>
</organism>
<keyword evidence="3" id="KW-1003">Cell membrane</keyword>
<dbReference type="OrthoDB" id="7843639at2"/>
<feature type="domain" description="Tripartite ATP-independent periplasmic transporters DctQ component" evidence="10">
    <location>
        <begin position="23"/>
        <end position="147"/>
    </location>
</feature>
<evidence type="ECO:0000256" key="8">
    <source>
        <dbReference type="ARBA" id="ARBA00038436"/>
    </source>
</evidence>
<reference evidence="11 12" key="1">
    <citation type="submission" date="2015-09" db="EMBL/GenBank/DDBJ databases">
        <authorList>
            <person name="Jackson K.R."/>
            <person name="Lunt B.L."/>
            <person name="Fisher J.N.B."/>
            <person name="Gardner A.V."/>
            <person name="Bailey M.E."/>
            <person name="Deus L.M."/>
            <person name="Earl A.S."/>
            <person name="Gibby P.D."/>
            <person name="Hartmann K.A."/>
            <person name="Liu J.E."/>
            <person name="Manci A.M."/>
            <person name="Nielsen D.A."/>
            <person name="Solomon M.B."/>
            <person name="Breakwell D.P."/>
            <person name="Burnett S.H."/>
            <person name="Grose J.H."/>
        </authorList>
    </citation>
    <scope>NUCLEOTIDE SEQUENCE [LARGE SCALE GENOMIC DNA]</scope>
    <source>
        <strain evidence="11 12">CECT 7799</strain>
    </source>
</reference>
<keyword evidence="6 9" id="KW-1133">Transmembrane helix</keyword>
<sequence>MALWKIFDRVEQVVALIALLGVVLSVLLAGIGRSIGLPMAAAPQYAQLSLIWACMLGADLAARQGRHIRVTALADAVPTHVRAALSLVILVLILPFLGFVAWHGWFLAINNWERELGASGLSYGVVTLALPVGAVLLATSFIRRLLSVGLAGLLDHSADPDAPGGNAARDAEDLL</sequence>
<dbReference type="RefSeq" id="WP_055664035.1">
    <property type="nucleotide sequence ID" value="NZ_CYPR01000173.1"/>
</dbReference>
<feature type="transmembrane region" description="Helical" evidence="9">
    <location>
        <begin position="83"/>
        <end position="108"/>
    </location>
</feature>
<evidence type="ECO:0000259" key="10">
    <source>
        <dbReference type="Pfam" id="PF04290"/>
    </source>
</evidence>
<dbReference type="AlphaFoldDB" id="A0A0M7BDC7"/>
<keyword evidence="7 9" id="KW-0472">Membrane</keyword>
<comment type="subunit">
    <text evidence="9">The complex comprises the extracytoplasmic solute receptor protein and the two transmembrane proteins.</text>
</comment>
<comment type="subcellular location">
    <subcellularLocation>
        <location evidence="1 9">Cell inner membrane</location>
        <topology evidence="1 9">Multi-pass membrane protein</topology>
    </subcellularLocation>
</comment>
<keyword evidence="12" id="KW-1185">Reference proteome</keyword>
<dbReference type="InterPro" id="IPR007387">
    <property type="entry name" value="TRAP_DctQ"/>
</dbReference>
<dbReference type="GO" id="GO:0005886">
    <property type="term" value="C:plasma membrane"/>
    <property type="evidence" value="ECO:0007669"/>
    <property type="project" value="UniProtKB-SubCell"/>
</dbReference>
<evidence type="ECO:0000256" key="6">
    <source>
        <dbReference type="ARBA" id="ARBA00022989"/>
    </source>
</evidence>
<evidence type="ECO:0000256" key="1">
    <source>
        <dbReference type="ARBA" id="ARBA00004429"/>
    </source>
</evidence>
<dbReference type="PANTHER" id="PTHR35011">
    <property type="entry name" value="2,3-DIKETO-L-GULONATE TRAP TRANSPORTER SMALL PERMEASE PROTEIN YIAM"/>
    <property type="match status" value="1"/>
</dbReference>
<evidence type="ECO:0000313" key="12">
    <source>
        <dbReference type="Proteomes" id="UP000049455"/>
    </source>
</evidence>
<proteinExistence type="inferred from homology"/>
<gene>
    <name evidence="11" type="ORF">JSE7799_02631</name>
</gene>
<feature type="transmembrane region" description="Helical" evidence="9">
    <location>
        <begin position="44"/>
        <end position="62"/>
    </location>
</feature>
<comment type="similarity">
    <text evidence="8 9">Belongs to the TRAP transporter small permease family.</text>
</comment>
<dbReference type="STRING" id="313367.JSE7799_02631"/>
<evidence type="ECO:0000256" key="4">
    <source>
        <dbReference type="ARBA" id="ARBA00022519"/>
    </source>
</evidence>
<name>A0A0M7BDC7_9RHOB</name>
<keyword evidence="4 9" id="KW-0997">Cell inner membrane</keyword>
<dbReference type="Proteomes" id="UP000049455">
    <property type="component" value="Unassembled WGS sequence"/>
</dbReference>
<keyword evidence="2 9" id="KW-0813">Transport</keyword>
<feature type="transmembrane region" description="Helical" evidence="9">
    <location>
        <begin position="12"/>
        <end position="32"/>
    </location>
</feature>
<dbReference type="GO" id="GO:0015740">
    <property type="term" value="P:C4-dicarboxylate transport"/>
    <property type="evidence" value="ECO:0007669"/>
    <property type="project" value="TreeGrafter"/>
</dbReference>
<keyword evidence="5 9" id="KW-0812">Transmembrane</keyword>
<evidence type="ECO:0000313" key="11">
    <source>
        <dbReference type="EMBL" id="CUH39903.1"/>
    </source>
</evidence>
<evidence type="ECO:0000256" key="5">
    <source>
        <dbReference type="ARBA" id="ARBA00022692"/>
    </source>
</evidence>
<dbReference type="InterPro" id="IPR055348">
    <property type="entry name" value="DctQ"/>
</dbReference>
<dbReference type="GO" id="GO:0022857">
    <property type="term" value="F:transmembrane transporter activity"/>
    <property type="evidence" value="ECO:0007669"/>
    <property type="project" value="UniProtKB-UniRule"/>
</dbReference>
<protein>
    <recommendedName>
        <fullName evidence="9">TRAP transporter small permease protein</fullName>
    </recommendedName>
</protein>
<feature type="transmembrane region" description="Helical" evidence="9">
    <location>
        <begin position="120"/>
        <end position="142"/>
    </location>
</feature>
<evidence type="ECO:0000256" key="7">
    <source>
        <dbReference type="ARBA" id="ARBA00023136"/>
    </source>
</evidence>
<dbReference type="PANTHER" id="PTHR35011:SF11">
    <property type="entry name" value="TRAP TRANSPORTER SMALL PERMEASE PROTEIN"/>
    <property type="match status" value="1"/>
</dbReference>
<evidence type="ECO:0000256" key="2">
    <source>
        <dbReference type="ARBA" id="ARBA00022448"/>
    </source>
</evidence>
<accession>A0A0M7BDC7</accession>
<dbReference type="Pfam" id="PF04290">
    <property type="entry name" value="DctQ"/>
    <property type="match status" value="1"/>
</dbReference>
<evidence type="ECO:0000256" key="9">
    <source>
        <dbReference type="RuleBase" id="RU369079"/>
    </source>
</evidence>
<dbReference type="EMBL" id="CYPR01000173">
    <property type="protein sequence ID" value="CUH39903.1"/>
    <property type="molecule type" value="Genomic_DNA"/>
</dbReference>